<dbReference type="RefSeq" id="WP_147253866.1">
    <property type="nucleotide sequence ID" value="NZ_VIWU01000001.1"/>
</dbReference>
<name>A0A561SHZ9_9PSEU</name>
<keyword evidence="2" id="KW-1185">Reference proteome</keyword>
<dbReference type="Gene3D" id="2.70.98.10">
    <property type="match status" value="1"/>
</dbReference>
<evidence type="ECO:0000313" key="1">
    <source>
        <dbReference type="EMBL" id="TWF74509.1"/>
    </source>
</evidence>
<evidence type="ECO:0000313" key="2">
    <source>
        <dbReference type="Proteomes" id="UP000321261"/>
    </source>
</evidence>
<dbReference type="GO" id="GO:0030246">
    <property type="term" value="F:carbohydrate binding"/>
    <property type="evidence" value="ECO:0007669"/>
    <property type="project" value="InterPro"/>
</dbReference>
<dbReference type="GO" id="GO:0003824">
    <property type="term" value="F:catalytic activity"/>
    <property type="evidence" value="ECO:0007669"/>
    <property type="project" value="InterPro"/>
</dbReference>
<protein>
    <recommendedName>
        <fullName evidence="3">Galactose mutarotase-like enzyme</fullName>
    </recommendedName>
</protein>
<sequence length="267" mass="28484">MTEWAPRPLTVEVDLAHGGRWTSLRTPEREWLWRNPDPAVVRARGAVTPGAAFVDAGGVEECLPTVRGEPDHGAVWSRPWSDAGVTADGFRLQRRIRSDGTLTADYTITGRPHAPFVHAVHALLDVSPAARLEAPGVYTAYLVDQNSMVAWPAGLDRLGPDDGTAVAAVLPGCAAVTVVDGADALAFTWHAEPASLLLWRNLRGWPEGSPYRSIGIEPMAGATADLADPAAGGAAQLGPDGSFRWRLEVRAWRTESSGKPHSRPPGS</sequence>
<proteinExistence type="predicted"/>
<dbReference type="InterPro" id="IPR011013">
    <property type="entry name" value="Gal_mutarotase_sf_dom"/>
</dbReference>
<reference evidence="1 2" key="1">
    <citation type="submission" date="2019-06" db="EMBL/GenBank/DDBJ databases">
        <title>Sequencing the genomes of 1000 actinobacteria strains.</title>
        <authorList>
            <person name="Klenk H.-P."/>
        </authorList>
    </citation>
    <scope>NUCLEOTIDE SEQUENCE [LARGE SCALE GENOMIC DNA]</scope>
    <source>
        <strain evidence="1 2">DSM 45671</strain>
    </source>
</reference>
<dbReference type="EMBL" id="VIWU01000001">
    <property type="protein sequence ID" value="TWF74509.1"/>
    <property type="molecule type" value="Genomic_DNA"/>
</dbReference>
<dbReference type="GO" id="GO:0005975">
    <property type="term" value="P:carbohydrate metabolic process"/>
    <property type="evidence" value="ECO:0007669"/>
    <property type="project" value="InterPro"/>
</dbReference>
<evidence type="ECO:0008006" key="3">
    <source>
        <dbReference type="Google" id="ProtNLM"/>
    </source>
</evidence>
<comment type="caution">
    <text evidence="1">The sequence shown here is derived from an EMBL/GenBank/DDBJ whole genome shotgun (WGS) entry which is preliminary data.</text>
</comment>
<dbReference type="Proteomes" id="UP000321261">
    <property type="component" value="Unassembled WGS sequence"/>
</dbReference>
<dbReference type="SUPFAM" id="SSF74650">
    <property type="entry name" value="Galactose mutarotase-like"/>
    <property type="match status" value="1"/>
</dbReference>
<dbReference type="OrthoDB" id="3850777at2"/>
<gene>
    <name evidence="1" type="ORF">FHX44_11390</name>
</gene>
<dbReference type="AlphaFoldDB" id="A0A561SHZ9"/>
<dbReference type="InterPro" id="IPR014718">
    <property type="entry name" value="GH-type_carb-bd"/>
</dbReference>
<organism evidence="1 2">
    <name type="scientific">Pseudonocardia hierapolitana</name>
    <dbReference type="NCBI Taxonomy" id="1128676"/>
    <lineage>
        <taxon>Bacteria</taxon>
        <taxon>Bacillati</taxon>
        <taxon>Actinomycetota</taxon>
        <taxon>Actinomycetes</taxon>
        <taxon>Pseudonocardiales</taxon>
        <taxon>Pseudonocardiaceae</taxon>
        <taxon>Pseudonocardia</taxon>
    </lineage>
</organism>
<accession>A0A561SHZ9</accession>